<dbReference type="InterPro" id="IPR031140">
    <property type="entry name" value="IDD1-16"/>
</dbReference>
<evidence type="ECO:0000256" key="9">
    <source>
        <dbReference type="SAM" id="MobiDB-lite"/>
    </source>
</evidence>
<dbReference type="Proteomes" id="UP000265566">
    <property type="component" value="Chromosome 1"/>
</dbReference>
<keyword evidence="6" id="KW-0238">DNA-binding</keyword>
<keyword evidence="2" id="KW-0677">Repeat</keyword>
<keyword evidence="5" id="KW-0805">Transcription regulation</keyword>
<dbReference type="Gramene" id="rna4037">
    <property type="protein sequence ID" value="RHN80147.1"/>
    <property type="gene ID" value="gene4037"/>
</dbReference>
<dbReference type="PROSITE" id="PS00028">
    <property type="entry name" value="ZINC_FINGER_C2H2_1"/>
    <property type="match status" value="1"/>
</dbReference>
<dbReference type="Pfam" id="PF22992">
    <property type="entry name" value="C2CH-4th_BIRD-IDD"/>
    <property type="match status" value="1"/>
</dbReference>
<dbReference type="Pfam" id="PF22996">
    <property type="entry name" value="C2H2-2nd_BIRD-IDD"/>
    <property type="match status" value="1"/>
</dbReference>
<dbReference type="GO" id="GO:0003677">
    <property type="term" value="F:DNA binding"/>
    <property type="evidence" value="ECO:0007669"/>
    <property type="project" value="UniProtKB-KW"/>
</dbReference>
<feature type="domain" description="C2H2-type" evidence="10">
    <location>
        <begin position="69"/>
        <end position="91"/>
    </location>
</feature>
<dbReference type="PROSITE" id="PS50157">
    <property type="entry name" value="ZINC_FINGER_C2H2_2"/>
    <property type="match status" value="1"/>
</dbReference>
<evidence type="ECO:0000313" key="12">
    <source>
        <dbReference type="Proteomes" id="UP000265566"/>
    </source>
</evidence>
<evidence type="ECO:0000256" key="2">
    <source>
        <dbReference type="ARBA" id="ARBA00022737"/>
    </source>
</evidence>
<organism evidence="11 12">
    <name type="scientific">Medicago truncatula</name>
    <name type="common">Barrel medic</name>
    <name type="synonym">Medicago tribuloides</name>
    <dbReference type="NCBI Taxonomy" id="3880"/>
    <lineage>
        <taxon>Eukaryota</taxon>
        <taxon>Viridiplantae</taxon>
        <taxon>Streptophyta</taxon>
        <taxon>Embryophyta</taxon>
        <taxon>Tracheophyta</taxon>
        <taxon>Spermatophyta</taxon>
        <taxon>Magnoliopsida</taxon>
        <taxon>eudicotyledons</taxon>
        <taxon>Gunneridae</taxon>
        <taxon>Pentapetalae</taxon>
        <taxon>rosids</taxon>
        <taxon>fabids</taxon>
        <taxon>Fabales</taxon>
        <taxon>Fabaceae</taxon>
        <taxon>Papilionoideae</taxon>
        <taxon>50 kb inversion clade</taxon>
        <taxon>NPAAA clade</taxon>
        <taxon>Hologalegina</taxon>
        <taxon>IRL clade</taxon>
        <taxon>Trifolieae</taxon>
        <taxon>Medicago</taxon>
    </lineage>
</organism>
<dbReference type="GO" id="GO:0008270">
    <property type="term" value="F:zinc ion binding"/>
    <property type="evidence" value="ECO:0007669"/>
    <property type="project" value="UniProtKB-KW"/>
</dbReference>
<evidence type="ECO:0000256" key="3">
    <source>
        <dbReference type="ARBA" id="ARBA00022771"/>
    </source>
</evidence>
<dbReference type="EMBL" id="PSQE01000001">
    <property type="protein sequence ID" value="RHN80147.1"/>
    <property type="molecule type" value="Genomic_DNA"/>
</dbReference>
<dbReference type="SMART" id="SM00355">
    <property type="entry name" value="ZnF_C2H2"/>
    <property type="match status" value="3"/>
</dbReference>
<dbReference type="SUPFAM" id="SSF57667">
    <property type="entry name" value="beta-beta-alpha zinc fingers"/>
    <property type="match status" value="1"/>
</dbReference>
<sequence>MFPALMSNSTSFSEETNVSSARLNHLVSTLNSSQQPQKTKKKRSLPGNPDPDAEVIALSPKTLLTTNRFVCEICNKGFQRDQNLQLHRRGHNLPWKLKQRNNKDVIKKRAYVCPEPSCVHHNPSRALGDLTGIKKHYSRKHGEKKWKCDKCSKIYAVHSDWKAHSKTCGTREYKCDCGTLFSRKDSFITHRAFCDALAEESARMSANQLAITTTNTNPLVQSLFLFPNQQQSFQNPQSHITWDPPQQNPNPSNLNNTLHHNIKPESPNFHTNLSSPPPLPFLHHTNPKSIMTSSPFHVSTQQPSSTAAMSPHLSATALLQKAATVGAAAITGSQPTMSHHQTSQLSIGQFGSVTQLDSVDHYINNMRGCLTGKNDDGLTRDFLGLTNGGGNGGDSLDVKDMLTFTGGVEYHQHQPHQNMMMLKSQSQQAGFGFLGTTTVPESWGNC</sequence>
<dbReference type="Pfam" id="PF22995">
    <property type="entry name" value="C2CH-3rd_BIRD-IDD"/>
    <property type="match status" value="1"/>
</dbReference>
<dbReference type="Gene3D" id="3.30.160.60">
    <property type="entry name" value="Classic Zinc Finger"/>
    <property type="match status" value="2"/>
</dbReference>
<gene>
    <name evidence="11" type="ORF">MtrunA17_Chr1g0185121</name>
</gene>
<dbReference type="GO" id="GO:0006355">
    <property type="term" value="P:regulation of DNA-templated transcription"/>
    <property type="evidence" value="ECO:0007669"/>
    <property type="project" value="UniProtKB-ARBA"/>
</dbReference>
<dbReference type="InterPro" id="IPR055185">
    <property type="entry name" value="C2CH-4th_BIRD-IDD"/>
</dbReference>
<dbReference type="PANTHER" id="PTHR10593">
    <property type="entry name" value="SERINE/THREONINE-PROTEIN KINASE RIO"/>
    <property type="match status" value="1"/>
</dbReference>
<evidence type="ECO:0000313" key="11">
    <source>
        <dbReference type="EMBL" id="RHN80147.1"/>
    </source>
</evidence>
<reference evidence="12" key="1">
    <citation type="journal article" date="2018" name="Nat. Plants">
        <title>Whole-genome landscape of Medicago truncatula symbiotic genes.</title>
        <authorList>
            <person name="Pecrix Y."/>
            <person name="Staton S.E."/>
            <person name="Sallet E."/>
            <person name="Lelandais-Briere C."/>
            <person name="Moreau S."/>
            <person name="Carrere S."/>
            <person name="Blein T."/>
            <person name="Jardinaud M.F."/>
            <person name="Latrasse D."/>
            <person name="Zouine M."/>
            <person name="Zahm M."/>
            <person name="Kreplak J."/>
            <person name="Mayjonade B."/>
            <person name="Satge C."/>
            <person name="Perez M."/>
            <person name="Cauet S."/>
            <person name="Marande W."/>
            <person name="Chantry-Darmon C."/>
            <person name="Lopez-Roques C."/>
            <person name="Bouchez O."/>
            <person name="Berard A."/>
            <person name="Debelle F."/>
            <person name="Munos S."/>
            <person name="Bendahmane A."/>
            <person name="Berges H."/>
            <person name="Niebel A."/>
            <person name="Buitink J."/>
            <person name="Frugier F."/>
            <person name="Benhamed M."/>
            <person name="Crespi M."/>
            <person name="Gouzy J."/>
            <person name="Gamas P."/>
        </authorList>
    </citation>
    <scope>NUCLEOTIDE SEQUENCE [LARGE SCALE GENOMIC DNA]</scope>
    <source>
        <strain evidence="12">cv. Jemalong A17</strain>
    </source>
</reference>
<protein>
    <submittedName>
        <fullName evidence="11">Putative transcription factor C2H2 family</fullName>
    </submittedName>
</protein>
<dbReference type="FunFam" id="3.30.160.60:FF:000554">
    <property type="entry name" value="protein indeterminate-domain 12-like"/>
    <property type="match status" value="1"/>
</dbReference>
<feature type="region of interest" description="Disordered" evidence="9">
    <location>
        <begin position="29"/>
        <end position="52"/>
    </location>
</feature>
<dbReference type="InterPro" id="IPR055187">
    <property type="entry name" value="C2CH-3rd_BIRD-IDD"/>
</dbReference>
<dbReference type="AlphaFoldDB" id="A0A396K073"/>
<evidence type="ECO:0000256" key="7">
    <source>
        <dbReference type="ARBA" id="ARBA00023163"/>
    </source>
</evidence>
<keyword evidence="7" id="KW-0804">Transcription</keyword>
<name>A0A396K073_MEDTR</name>
<comment type="caution">
    <text evidence="11">The sequence shown here is derived from an EMBL/GenBank/DDBJ whole genome shotgun (WGS) entry which is preliminary data.</text>
</comment>
<accession>A0A396K073</accession>
<keyword evidence="4" id="KW-0862">Zinc</keyword>
<evidence type="ECO:0000256" key="4">
    <source>
        <dbReference type="ARBA" id="ARBA00022833"/>
    </source>
</evidence>
<evidence type="ECO:0000259" key="10">
    <source>
        <dbReference type="PROSITE" id="PS50157"/>
    </source>
</evidence>
<evidence type="ECO:0000256" key="1">
    <source>
        <dbReference type="ARBA" id="ARBA00022723"/>
    </source>
</evidence>
<evidence type="ECO:0000256" key="5">
    <source>
        <dbReference type="ARBA" id="ARBA00023015"/>
    </source>
</evidence>
<dbReference type="InterPro" id="IPR036236">
    <property type="entry name" value="Znf_C2H2_sf"/>
</dbReference>
<keyword evidence="3 8" id="KW-0863">Zinc-finger</keyword>
<dbReference type="OrthoDB" id="6354171at2759"/>
<dbReference type="InterPro" id="IPR055186">
    <property type="entry name" value="C2H2-2nd_BIRD-IDD"/>
</dbReference>
<keyword evidence="1" id="KW-0479">Metal-binding</keyword>
<dbReference type="FunFam" id="3.30.160.60:FF:000131">
    <property type="entry name" value="protein indeterminate-domain 5, chloroplastic-like"/>
    <property type="match status" value="1"/>
</dbReference>
<evidence type="ECO:0000256" key="8">
    <source>
        <dbReference type="PROSITE-ProRule" id="PRU00042"/>
    </source>
</evidence>
<dbReference type="InterPro" id="IPR013087">
    <property type="entry name" value="Znf_C2H2_type"/>
</dbReference>
<dbReference type="Pfam" id="PF00096">
    <property type="entry name" value="zf-C2H2"/>
    <property type="match status" value="1"/>
</dbReference>
<proteinExistence type="predicted"/>
<dbReference type="PANTHER" id="PTHR10593:SF136">
    <property type="entry name" value="PROTEIN INDETERMINATE-DOMAIN 12"/>
    <property type="match status" value="1"/>
</dbReference>
<evidence type="ECO:0000256" key="6">
    <source>
        <dbReference type="ARBA" id="ARBA00023125"/>
    </source>
</evidence>